<dbReference type="PANTHER" id="PTHR32114">
    <property type="entry name" value="ABC TRANSPORTER ABCH.3"/>
    <property type="match status" value="1"/>
</dbReference>
<dbReference type="AlphaFoldDB" id="A0A645F3D8"/>
<dbReference type="InterPro" id="IPR027417">
    <property type="entry name" value="P-loop_NTPase"/>
</dbReference>
<sequence>MLLSPFADEHAFFGARLSPQERTQLQSRQQQREQERQVAAELLQAQHARLAELQAQHTTDATREALEHAITECEAQSKQLSEQLGGHRAALARDNALRVSQQQLLEQITAQAGESDIWQRLDALVGSAKGDKFRKFAQGLTLDHLLTLANRQLERLHGRYVLRRKSSGELELEIVDQWQADAARDTRTLSGGESFLVSLALALALSDLVSHRTSIDSLFLDEGFGTLDAETLDVALNALDTLNSSGKMVGIISHVEGLKDRIATQIRVEKGGGIGYSRLRVLSSLHDC</sequence>
<name>A0A645F3D8_9ZZZZ</name>
<accession>A0A645F3D8</accession>
<dbReference type="Pfam" id="PF13558">
    <property type="entry name" value="SbcC_Walker_B"/>
    <property type="match status" value="1"/>
</dbReference>
<protein>
    <submittedName>
        <fullName evidence="1">Nuclease SbcCD subunit C</fullName>
    </submittedName>
</protein>
<dbReference type="PANTHER" id="PTHR32114:SF2">
    <property type="entry name" value="ABC TRANSPORTER ABCH.3"/>
    <property type="match status" value="1"/>
</dbReference>
<proteinExistence type="predicted"/>
<comment type="caution">
    <text evidence="1">The sequence shown here is derived from an EMBL/GenBank/DDBJ whole genome shotgun (WGS) entry which is preliminary data.</text>
</comment>
<dbReference type="EMBL" id="VSSQ01053947">
    <property type="protein sequence ID" value="MPN07939.1"/>
    <property type="molecule type" value="Genomic_DNA"/>
</dbReference>
<gene>
    <name evidence="1" type="primary">sbcC_8</name>
    <name evidence="1" type="ORF">SDC9_155212</name>
</gene>
<reference evidence="1" key="1">
    <citation type="submission" date="2019-08" db="EMBL/GenBank/DDBJ databases">
        <authorList>
            <person name="Kucharzyk K."/>
            <person name="Murdoch R.W."/>
            <person name="Higgins S."/>
            <person name="Loffler F."/>
        </authorList>
    </citation>
    <scope>NUCLEOTIDE SEQUENCE</scope>
</reference>
<organism evidence="1">
    <name type="scientific">bioreactor metagenome</name>
    <dbReference type="NCBI Taxonomy" id="1076179"/>
    <lineage>
        <taxon>unclassified sequences</taxon>
        <taxon>metagenomes</taxon>
        <taxon>ecological metagenomes</taxon>
    </lineage>
</organism>
<evidence type="ECO:0000313" key="1">
    <source>
        <dbReference type="EMBL" id="MPN07939.1"/>
    </source>
</evidence>
<dbReference type="Gene3D" id="3.40.50.300">
    <property type="entry name" value="P-loop containing nucleotide triphosphate hydrolases"/>
    <property type="match status" value="1"/>
</dbReference>
<dbReference type="SUPFAM" id="SSF52540">
    <property type="entry name" value="P-loop containing nucleoside triphosphate hydrolases"/>
    <property type="match status" value="1"/>
</dbReference>